<feature type="transmembrane region" description="Helical" evidence="1">
    <location>
        <begin position="81"/>
        <end position="105"/>
    </location>
</feature>
<dbReference type="KEGG" id="dpte:113793385"/>
<keyword evidence="1" id="KW-1133">Transmembrane helix</keyword>
<accession>A0A6P6Y0Z1</accession>
<reference evidence="3" key="1">
    <citation type="submission" date="2025-08" db="UniProtKB">
        <authorList>
            <consortium name="RefSeq"/>
        </authorList>
    </citation>
    <scope>IDENTIFICATION</scope>
    <source>
        <strain evidence="3">Airmid</strain>
    </source>
</reference>
<evidence type="ECO:0000256" key="1">
    <source>
        <dbReference type="SAM" id="Phobius"/>
    </source>
</evidence>
<dbReference type="RefSeq" id="XP_027199212.1">
    <property type="nucleotide sequence ID" value="XM_027343411.1"/>
</dbReference>
<evidence type="ECO:0000313" key="2">
    <source>
        <dbReference type="Proteomes" id="UP000515146"/>
    </source>
</evidence>
<dbReference type="AlphaFoldDB" id="A0A6P6Y0Z1"/>
<organism evidence="2 3">
    <name type="scientific">Dermatophagoides pteronyssinus</name>
    <name type="common">European house dust mite</name>
    <dbReference type="NCBI Taxonomy" id="6956"/>
    <lineage>
        <taxon>Eukaryota</taxon>
        <taxon>Metazoa</taxon>
        <taxon>Ecdysozoa</taxon>
        <taxon>Arthropoda</taxon>
        <taxon>Chelicerata</taxon>
        <taxon>Arachnida</taxon>
        <taxon>Acari</taxon>
        <taxon>Acariformes</taxon>
        <taxon>Sarcoptiformes</taxon>
        <taxon>Astigmata</taxon>
        <taxon>Psoroptidia</taxon>
        <taxon>Analgoidea</taxon>
        <taxon>Pyroglyphidae</taxon>
        <taxon>Dermatophagoidinae</taxon>
        <taxon>Dermatophagoides</taxon>
    </lineage>
</organism>
<dbReference type="Pfam" id="PF15018">
    <property type="entry name" value="InaF-motif"/>
    <property type="match status" value="1"/>
</dbReference>
<gene>
    <name evidence="3" type="primary">LOC113793385</name>
</gene>
<dbReference type="OrthoDB" id="8113027at2759"/>
<evidence type="ECO:0000313" key="3">
    <source>
        <dbReference type="RefSeq" id="XP_027199212.1"/>
    </source>
</evidence>
<keyword evidence="1" id="KW-0812">Transmembrane</keyword>
<keyword evidence="1" id="KW-0472">Membrane</keyword>
<dbReference type="InParanoid" id="A0A6P6Y0Z1"/>
<name>A0A6P6Y0Z1_DERPT</name>
<dbReference type="PANTHER" id="PTHR34929">
    <property type="entry name" value="ZGC:153157"/>
    <property type="match status" value="1"/>
</dbReference>
<dbReference type="InterPro" id="IPR029162">
    <property type="entry name" value="InaF-motif"/>
</dbReference>
<dbReference type="PANTHER" id="PTHR34929:SF1">
    <property type="entry name" value="INAF MOTIF CONTAINING 2"/>
    <property type="match status" value="1"/>
</dbReference>
<proteinExistence type="predicted"/>
<dbReference type="Proteomes" id="UP000515146">
    <property type="component" value="Unplaced"/>
</dbReference>
<protein>
    <submittedName>
        <fullName evidence="3">Uncharacterized protein LOC113793385</fullName>
    </submittedName>
</protein>
<keyword evidence="2" id="KW-1185">Reference proteome</keyword>
<sequence length="195" mass="22217">MKQYHSSSDLIKKRLNQFEKAEMSSTTKIGNGISVNGRLKKQDTFQSNSSTTINLSKFDSSYHSSFQCRIYDKSNARTSKLFRILTVLAYIIAVSMAAILLSLYYTFIWNPYHHHHHHHGNGKEVTLIDKQHHQSATMNNNILAIQSSTFKSSNQTHQFIFEHNNKTVPDINSDKSRPIAIASLMMANQTENVGQ</sequence>